<dbReference type="GO" id="GO:0003989">
    <property type="term" value="F:acetyl-CoA carboxylase activity"/>
    <property type="evidence" value="ECO:0007669"/>
    <property type="project" value="InterPro"/>
</dbReference>
<dbReference type="RefSeq" id="WP_196198242.1">
    <property type="nucleotide sequence ID" value="NZ_JADPRT010000021.1"/>
</dbReference>
<organism evidence="2 3">
    <name type="scientific">Streptacidiphilus fuscans</name>
    <dbReference type="NCBI Taxonomy" id="2789292"/>
    <lineage>
        <taxon>Bacteria</taxon>
        <taxon>Bacillati</taxon>
        <taxon>Actinomycetota</taxon>
        <taxon>Actinomycetes</taxon>
        <taxon>Kitasatosporales</taxon>
        <taxon>Streptomycetaceae</taxon>
        <taxon>Streptacidiphilus</taxon>
    </lineage>
</organism>
<accession>A0A931BDJ2</accession>
<evidence type="ECO:0000313" key="3">
    <source>
        <dbReference type="Proteomes" id="UP000657385"/>
    </source>
</evidence>
<evidence type="ECO:0000313" key="2">
    <source>
        <dbReference type="EMBL" id="MBF9073257.1"/>
    </source>
</evidence>
<dbReference type="Pfam" id="PF13822">
    <property type="entry name" value="ACC_epsilon"/>
    <property type="match status" value="1"/>
</dbReference>
<comment type="caution">
    <text evidence="2">The sequence shown here is derived from an EMBL/GenBank/DDBJ whole genome shotgun (WGS) entry which is preliminary data.</text>
</comment>
<proteinExistence type="predicted"/>
<dbReference type="EMBL" id="JADPRT010000021">
    <property type="protein sequence ID" value="MBF9073257.1"/>
    <property type="molecule type" value="Genomic_DNA"/>
</dbReference>
<sequence length="68" mass="7266">MSPIRVLHGQPNPEEIAAVLAVVSARAAQTSAAAPTDETTAWRDKARRLQAPPKPGPNTWRTSAWAGH</sequence>
<protein>
    <submittedName>
        <fullName evidence="2">Acyl-CoA carboxylase subunit epsilon</fullName>
    </submittedName>
</protein>
<reference evidence="2" key="1">
    <citation type="submission" date="2020-11" db="EMBL/GenBank/DDBJ databases">
        <title>Isolation and identification of active actinomycetes.</title>
        <authorList>
            <person name="Yu B."/>
        </authorList>
    </citation>
    <scope>NUCLEOTIDE SEQUENCE</scope>
    <source>
        <strain evidence="2">NEAU-YB345</strain>
    </source>
</reference>
<dbReference type="InterPro" id="IPR032716">
    <property type="entry name" value="ACC_epsilon"/>
</dbReference>
<gene>
    <name evidence="2" type="ORF">I2501_35120</name>
</gene>
<evidence type="ECO:0000256" key="1">
    <source>
        <dbReference type="SAM" id="MobiDB-lite"/>
    </source>
</evidence>
<dbReference type="AlphaFoldDB" id="A0A931BDJ2"/>
<dbReference type="GO" id="GO:0004658">
    <property type="term" value="F:propionyl-CoA carboxylase activity"/>
    <property type="evidence" value="ECO:0007669"/>
    <property type="project" value="InterPro"/>
</dbReference>
<feature type="region of interest" description="Disordered" evidence="1">
    <location>
        <begin position="29"/>
        <end position="68"/>
    </location>
</feature>
<keyword evidence="3" id="KW-1185">Reference proteome</keyword>
<name>A0A931BDJ2_9ACTN</name>
<dbReference type="Proteomes" id="UP000657385">
    <property type="component" value="Unassembled WGS sequence"/>
</dbReference>